<keyword evidence="4" id="KW-0378">Hydrolase</keyword>
<feature type="chain" id="PRO_5003668524" evidence="1">
    <location>
        <begin position="19"/>
        <end position="622"/>
    </location>
</feature>
<protein>
    <submittedName>
        <fullName evidence="4">Putative protease with the C-terminal PDZ domain</fullName>
    </submittedName>
</protein>
<keyword evidence="5" id="KW-1185">Reference proteome</keyword>
<dbReference type="Gene3D" id="1.10.390.10">
    <property type="entry name" value="Neutral Protease Domain 2"/>
    <property type="match status" value="1"/>
</dbReference>
<feature type="domain" description="Peptidase M61 N-terminal" evidence="3">
    <location>
        <begin position="35"/>
        <end position="214"/>
    </location>
</feature>
<dbReference type="RefSeq" id="WP_008612452.1">
    <property type="nucleotide sequence ID" value="NZ_JH651379.1"/>
</dbReference>
<dbReference type="STRING" id="926559.JoomaDRAFT_2092"/>
<reference evidence="4 5" key="1">
    <citation type="submission" date="2012-02" db="EMBL/GenBank/DDBJ databases">
        <title>Improved High-Quality Draft genome of Joostella marina DSM 19592.</title>
        <authorList>
            <consortium name="US DOE Joint Genome Institute (JGI-PGF)"/>
            <person name="Lucas S."/>
            <person name="Copeland A."/>
            <person name="Lapidus A."/>
            <person name="Bruce D."/>
            <person name="Goodwin L."/>
            <person name="Pitluck S."/>
            <person name="Peters L."/>
            <person name="Chertkov O."/>
            <person name="Ovchinnikova G."/>
            <person name="Kyrpides N."/>
            <person name="Mavromatis K."/>
            <person name="Detter J.C."/>
            <person name="Han C."/>
            <person name="Land M."/>
            <person name="Hauser L."/>
            <person name="Markowitz V."/>
            <person name="Cheng J.-F."/>
            <person name="Hugenholtz P."/>
            <person name="Woyke T."/>
            <person name="Wu D."/>
            <person name="Tindall B."/>
            <person name="Brambilla E."/>
            <person name="Klenk H.-P."/>
            <person name="Eisen J.A."/>
        </authorList>
    </citation>
    <scope>NUCLEOTIDE SEQUENCE [LARGE SCALE GENOMIC DNA]</scope>
    <source>
        <strain evidence="4 5">DSM 19592</strain>
    </source>
</reference>
<dbReference type="SUPFAM" id="SSF50156">
    <property type="entry name" value="PDZ domain-like"/>
    <property type="match status" value="1"/>
</dbReference>
<dbReference type="AlphaFoldDB" id="I3C643"/>
<dbReference type="EMBL" id="JH651379">
    <property type="protein sequence ID" value="EIJ39086.1"/>
    <property type="molecule type" value="Genomic_DNA"/>
</dbReference>
<name>I3C643_9FLAO</name>
<dbReference type="eggNOG" id="COG3975">
    <property type="taxonomic scope" value="Bacteria"/>
</dbReference>
<keyword evidence="1" id="KW-0732">Signal</keyword>
<dbReference type="InterPro" id="IPR027268">
    <property type="entry name" value="Peptidase_M4/M1_CTD_sf"/>
</dbReference>
<dbReference type="GO" id="GO:0006508">
    <property type="term" value="P:proteolysis"/>
    <property type="evidence" value="ECO:0007669"/>
    <property type="project" value="UniProtKB-KW"/>
</dbReference>
<evidence type="ECO:0000313" key="5">
    <source>
        <dbReference type="Proteomes" id="UP000004690"/>
    </source>
</evidence>
<dbReference type="Gene3D" id="2.60.40.3650">
    <property type="match status" value="1"/>
</dbReference>
<evidence type="ECO:0000259" key="3">
    <source>
        <dbReference type="Pfam" id="PF17899"/>
    </source>
</evidence>
<evidence type="ECO:0000259" key="2">
    <source>
        <dbReference type="Pfam" id="PF05299"/>
    </source>
</evidence>
<dbReference type="Pfam" id="PF17899">
    <property type="entry name" value="Peptidase_M61_N"/>
    <property type="match status" value="1"/>
</dbReference>
<proteinExistence type="predicted"/>
<dbReference type="InterPro" id="IPR040756">
    <property type="entry name" value="Peptidase_M61_N"/>
</dbReference>
<dbReference type="PROSITE" id="PS51257">
    <property type="entry name" value="PROKAR_LIPOPROTEIN"/>
    <property type="match status" value="1"/>
</dbReference>
<dbReference type="InterPro" id="IPR036034">
    <property type="entry name" value="PDZ_sf"/>
</dbReference>
<evidence type="ECO:0000313" key="4">
    <source>
        <dbReference type="EMBL" id="EIJ39086.1"/>
    </source>
</evidence>
<feature type="signal peptide" evidence="1">
    <location>
        <begin position="1"/>
        <end position="18"/>
    </location>
</feature>
<dbReference type="Proteomes" id="UP000004690">
    <property type="component" value="Unassembled WGS sequence"/>
</dbReference>
<gene>
    <name evidence="4" type="ORF">JoomaDRAFT_2092</name>
</gene>
<sequence>MIHMKKIAFALLAVTIVACTPKVNDLATSKPIDASIDLVNVTNDMVHVTINPGRFTTESINFYIPKTVPGTYSNNNYGQFLENVTAYDYDNNPMEISSVDTNTWKIANATNFDRIEYDVNDSFDTEAEVEEAVFSPAGTNIEANKNFFLNLHMFVGYFDNLKEHSYLLHFTHPTGFEASTSLNKVMLNDGKADTDTFMANRYFEVTDNPIMYSKPDSESFSVNDIEVTLSVYSPNKVYSALSIKDEMEKMMKAQKTFLGDINSTKKYHILLFLGAMGEGDPTGFGALEHHTSTTVVLPETMPKDALVETMTDVVSHEFFHIVTPLTVHSEEIQYFDYNDPKMSEHLWMYEGVTEYFANLFQINQGLIDEQAFYDRIATKIQNSKRYNDSLSFTKMSKNVLVEPYKDDYANVYEKGALIGMCIDLIIREQSNGEKGILWLMKELSKEYGEDKPFKDNELFDKIVSLTYPEVGSFLNTYVVGDTPINYEDFFGKVGLSFESEMVETGFFLNGQIPFIDVKPSNNEIFVRNVDLNSSMKEIGLQADDVIKSVNGKDFTVEAIREIIMGSMSWQADSEVILVINRDGKELTLKGKAGTPRIENKKLTKKSSTTPAQDTLRKAWLKS</sequence>
<evidence type="ECO:0000256" key="1">
    <source>
        <dbReference type="SAM" id="SignalP"/>
    </source>
</evidence>
<dbReference type="GO" id="GO:0008233">
    <property type="term" value="F:peptidase activity"/>
    <property type="evidence" value="ECO:0007669"/>
    <property type="project" value="UniProtKB-KW"/>
</dbReference>
<dbReference type="SUPFAM" id="SSF55486">
    <property type="entry name" value="Metalloproteases ('zincins'), catalytic domain"/>
    <property type="match status" value="1"/>
</dbReference>
<accession>I3C643</accession>
<dbReference type="HOGENOM" id="CLU_022755_1_0_10"/>
<organism evidence="4 5">
    <name type="scientific">Galbibacter orientalis DSM 19592</name>
    <dbReference type="NCBI Taxonomy" id="926559"/>
    <lineage>
        <taxon>Bacteria</taxon>
        <taxon>Pseudomonadati</taxon>
        <taxon>Bacteroidota</taxon>
        <taxon>Flavobacteriia</taxon>
        <taxon>Flavobacteriales</taxon>
        <taxon>Flavobacteriaceae</taxon>
        <taxon>Galbibacter</taxon>
    </lineage>
</organism>
<dbReference type="Gene3D" id="2.30.42.10">
    <property type="match status" value="1"/>
</dbReference>
<feature type="domain" description="Peptidase M61 catalytic" evidence="2">
    <location>
        <begin position="311"/>
        <end position="418"/>
    </location>
</feature>
<dbReference type="Pfam" id="PF05299">
    <property type="entry name" value="Peptidase_M61"/>
    <property type="match status" value="1"/>
</dbReference>
<dbReference type="InterPro" id="IPR007963">
    <property type="entry name" value="Peptidase_M61_catalytic"/>
</dbReference>
<keyword evidence="4" id="KW-0645">Protease</keyword>